<evidence type="ECO:0000313" key="2">
    <source>
        <dbReference type="EMBL" id="JAT18704.1"/>
    </source>
</evidence>
<feature type="signal peptide" evidence="1">
    <location>
        <begin position="1"/>
        <end position="32"/>
    </location>
</feature>
<sequence>AVDTVLEQLLHCITMMLNILLLLVASACCVDASCNATIVNSIKQFWGKKPPHVYLKKLVGTLTYTWISPSIIGGQDLKCFQTTLADDEMTARDYQENADGSTSSGSDYFYLLERPGYITLSAPGAPDDWIHVVYLNNKRRVIGYYQCDPTVDNYEPFVAVAAVNYKNNSLVIARAIKAAVRVLDKLGINSGTAIHTDCSTFIRNSTSAT</sequence>
<accession>A0A1B6L5D1</accession>
<name>A0A1B6L5D1_9HEMI</name>
<evidence type="ECO:0008006" key="3">
    <source>
        <dbReference type="Google" id="ProtNLM"/>
    </source>
</evidence>
<evidence type="ECO:0000256" key="1">
    <source>
        <dbReference type="SAM" id="SignalP"/>
    </source>
</evidence>
<gene>
    <name evidence="2" type="ORF">g.52789</name>
</gene>
<reference evidence="2" key="1">
    <citation type="submission" date="2015-11" db="EMBL/GenBank/DDBJ databases">
        <title>De novo transcriptome assembly of four potential Pierce s Disease insect vectors from Arizona vineyards.</title>
        <authorList>
            <person name="Tassone E.E."/>
        </authorList>
    </citation>
    <scope>NUCLEOTIDE SEQUENCE</scope>
</reference>
<protein>
    <recommendedName>
        <fullName evidence="3">Lipocalin/cytosolic fatty-acid binding domain-containing protein</fullName>
    </recommendedName>
</protein>
<dbReference type="AlphaFoldDB" id="A0A1B6L5D1"/>
<feature type="non-terminal residue" evidence="2">
    <location>
        <position position="1"/>
    </location>
</feature>
<feature type="chain" id="PRO_5008587105" description="Lipocalin/cytosolic fatty-acid binding domain-containing protein" evidence="1">
    <location>
        <begin position="33"/>
        <end position="209"/>
    </location>
</feature>
<keyword evidence="1" id="KW-0732">Signal</keyword>
<dbReference type="EMBL" id="GEBQ01021273">
    <property type="protein sequence ID" value="JAT18704.1"/>
    <property type="molecule type" value="Transcribed_RNA"/>
</dbReference>
<organism evidence="2">
    <name type="scientific">Graphocephala atropunctata</name>
    <dbReference type="NCBI Taxonomy" id="36148"/>
    <lineage>
        <taxon>Eukaryota</taxon>
        <taxon>Metazoa</taxon>
        <taxon>Ecdysozoa</taxon>
        <taxon>Arthropoda</taxon>
        <taxon>Hexapoda</taxon>
        <taxon>Insecta</taxon>
        <taxon>Pterygota</taxon>
        <taxon>Neoptera</taxon>
        <taxon>Paraneoptera</taxon>
        <taxon>Hemiptera</taxon>
        <taxon>Auchenorrhyncha</taxon>
        <taxon>Membracoidea</taxon>
        <taxon>Cicadellidae</taxon>
        <taxon>Cicadellinae</taxon>
        <taxon>Cicadellini</taxon>
        <taxon>Graphocephala</taxon>
    </lineage>
</organism>
<proteinExistence type="predicted"/>